<keyword evidence="3" id="KW-1185">Reference proteome</keyword>
<evidence type="ECO:0000313" key="3">
    <source>
        <dbReference type="Proteomes" id="UP000824469"/>
    </source>
</evidence>
<sequence length="121" mass="13308">PYTAPMFATLPPPPKIQDSWKTGRLIAGITEPMQTPHKNEKGLSGTLPPHISRKREKLDGPDDRHPNPPTTTTAMNPVLPPELIPHYDSPSSDVLRSPTDRVNTHQDQGKTELRVVKGGPL</sequence>
<feature type="compositionally biased region" description="Basic and acidic residues" evidence="1">
    <location>
        <begin position="98"/>
        <end position="115"/>
    </location>
</feature>
<comment type="caution">
    <text evidence="2">The sequence shown here is derived from an EMBL/GenBank/DDBJ whole genome shotgun (WGS) entry which is preliminary data.</text>
</comment>
<protein>
    <submittedName>
        <fullName evidence="2">Uncharacterized protein</fullName>
    </submittedName>
</protein>
<dbReference type="AlphaFoldDB" id="A0AA38FG50"/>
<feature type="region of interest" description="Disordered" evidence="1">
    <location>
        <begin position="29"/>
        <end position="121"/>
    </location>
</feature>
<evidence type="ECO:0000313" key="2">
    <source>
        <dbReference type="EMBL" id="KAH9300432.1"/>
    </source>
</evidence>
<feature type="non-terminal residue" evidence="2">
    <location>
        <position position="1"/>
    </location>
</feature>
<feature type="non-terminal residue" evidence="2">
    <location>
        <position position="121"/>
    </location>
</feature>
<evidence type="ECO:0000256" key="1">
    <source>
        <dbReference type="SAM" id="MobiDB-lite"/>
    </source>
</evidence>
<feature type="compositionally biased region" description="Basic and acidic residues" evidence="1">
    <location>
        <begin position="56"/>
        <end position="66"/>
    </location>
</feature>
<reference evidence="2 3" key="1">
    <citation type="journal article" date="2021" name="Nat. Plants">
        <title>The Taxus genome provides insights into paclitaxel biosynthesis.</title>
        <authorList>
            <person name="Xiong X."/>
            <person name="Gou J."/>
            <person name="Liao Q."/>
            <person name="Li Y."/>
            <person name="Zhou Q."/>
            <person name="Bi G."/>
            <person name="Li C."/>
            <person name="Du R."/>
            <person name="Wang X."/>
            <person name="Sun T."/>
            <person name="Guo L."/>
            <person name="Liang H."/>
            <person name="Lu P."/>
            <person name="Wu Y."/>
            <person name="Zhang Z."/>
            <person name="Ro D.K."/>
            <person name="Shang Y."/>
            <person name="Huang S."/>
            <person name="Yan J."/>
        </authorList>
    </citation>
    <scope>NUCLEOTIDE SEQUENCE [LARGE SCALE GENOMIC DNA]</scope>
    <source>
        <strain evidence="2">Ta-2019</strain>
    </source>
</reference>
<name>A0AA38FG50_TAXCH</name>
<proteinExistence type="predicted"/>
<organism evidence="2 3">
    <name type="scientific">Taxus chinensis</name>
    <name type="common">Chinese yew</name>
    <name type="synonym">Taxus wallichiana var. chinensis</name>
    <dbReference type="NCBI Taxonomy" id="29808"/>
    <lineage>
        <taxon>Eukaryota</taxon>
        <taxon>Viridiplantae</taxon>
        <taxon>Streptophyta</taxon>
        <taxon>Embryophyta</taxon>
        <taxon>Tracheophyta</taxon>
        <taxon>Spermatophyta</taxon>
        <taxon>Pinopsida</taxon>
        <taxon>Pinidae</taxon>
        <taxon>Conifers II</taxon>
        <taxon>Cupressales</taxon>
        <taxon>Taxaceae</taxon>
        <taxon>Taxus</taxon>
    </lineage>
</organism>
<gene>
    <name evidence="2" type="ORF">KI387_012015</name>
</gene>
<accession>A0AA38FG50</accession>
<dbReference type="EMBL" id="JAHRHJ020000009">
    <property type="protein sequence ID" value="KAH9300432.1"/>
    <property type="molecule type" value="Genomic_DNA"/>
</dbReference>
<dbReference type="Proteomes" id="UP000824469">
    <property type="component" value="Unassembled WGS sequence"/>
</dbReference>